<dbReference type="VEuPathDB" id="FungiDB:MPH_04349"/>
<comment type="caution">
    <text evidence="2">The sequence shown here is derived from an EMBL/GenBank/DDBJ whole genome shotgun (WGS) entry which is preliminary data.</text>
</comment>
<organism evidence="2 3">
    <name type="scientific">Macrophomina phaseolina (strain MS6)</name>
    <name type="common">Charcoal rot fungus</name>
    <dbReference type="NCBI Taxonomy" id="1126212"/>
    <lineage>
        <taxon>Eukaryota</taxon>
        <taxon>Fungi</taxon>
        <taxon>Dikarya</taxon>
        <taxon>Ascomycota</taxon>
        <taxon>Pezizomycotina</taxon>
        <taxon>Dothideomycetes</taxon>
        <taxon>Dothideomycetes incertae sedis</taxon>
        <taxon>Botryosphaeriales</taxon>
        <taxon>Botryosphaeriaceae</taxon>
        <taxon>Macrophomina</taxon>
    </lineage>
</organism>
<feature type="non-terminal residue" evidence="2">
    <location>
        <position position="56"/>
    </location>
</feature>
<dbReference type="InParanoid" id="K2RU72"/>
<evidence type="ECO:0000313" key="2">
    <source>
        <dbReference type="EMBL" id="EKG18348.1"/>
    </source>
</evidence>
<proteinExistence type="predicted"/>
<sequence>MSAHLAGFDFSGIPDLGAIPIIPGPGNPQRCNTQPQDSQQQSSSSAGGVKQPIPLA</sequence>
<feature type="region of interest" description="Disordered" evidence="1">
    <location>
        <begin position="11"/>
        <end position="56"/>
    </location>
</feature>
<name>K2RU72_MACPH</name>
<feature type="compositionally biased region" description="Low complexity" evidence="1">
    <location>
        <begin position="12"/>
        <end position="21"/>
    </location>
</feature>
<dbReference type="HOGENOM" id="CLU_3037956_0_0_1"/>
<dbReference type="AlphaFoldDB" id="K2RU72"/>
<evidence type="ECO:0000313" key="3">
    <source>
        <dbReference type="Proteomes" id="UP000007129"/>
    </source>
</evidence>
<feature type="compositionally biased region" description="Low complexity" evidence="1">
    <location>
        <begin position="34"/>
        <end position="45"/>
    </location>
</feature>
<reference evidence="2 3" key="1">
    <citation type="journal article" date="2012" name="BMC Genomics">
        <title>Tools to kill: Genome of one of the most destructive plant pathogenic fungi Macrophomina phaseolina.</title>
        <authorList>
            <person name="Islam M.S."/>
            <person name="Haque M.S."/>
            <person name="Islam M.M."/>
            <person name="Emdad E.M."/>
            <person name="Halim A."/>
            <person name="Hossen Q.M.M."/>
            <person name="Hossain M.Z."/>
            <person name="Ahmed B."/>
            <person name="Rahim S."/>
            <person name="Rahman M.S."/>
            <person name="Alam M.M."/>
            <person name="Hou S."/>
            <person name="Wan X."/>
            <person name="Saito J.A."/>
            <person name="Alam M."/>
        </authorList>
    </citation>
    <scope>NUCLEOTIDE SEQUENCE [LARGE SCALE GENOMIC DNA]</scope>
    <source>
        <strain evidence="2 3">MS6</strain>
    </source>
</reference>
<gene>
    <name evidence="2" type="ORF">MPH_04349</name>
</gene>
<dbReference type="EMBL" id="AHHD01000208">
    <property type="protein sequence ID" value="EKG18348.1"/>
    <property type="molecule type" value="Genomic_DNA"/>
</dbReference>
<protein>
    <submittedName>
        <fullName evidence="2">Uncharacterized protein</fullName>
    </submittedName>
</protein>
<dbReference type="Proteomes" id="UP000007129">
    <property type="component" value="Unassembled WGS sequence"/>
</dbReference>
<evidence type="ECO:0000256" key="1">
    <source>
        <dbReference type="SAM" id="MobiDB-lite"/>
    </source>
</evidence>
<accession>K2RU72</accession>